<evidence type="ECO:0000259" key="3">
    <source>
        <dbReference type="Pfam" id="PF07589"/>
    </source>
</evidence>
<keyword evidence="1" id="KW-0812">Transmembrane</keyword>
<evidence type="ECO:0000313" key="5">
    <source>
        <dbReference type="Proteomes" id="UP000198814"/>
    </source>
</evidence>
<gene>
    <name evidence="4" type="ORF">SAMN05216333_1263</name>
</gene>
<sequence length="212" mass="22723">MMNLRKMKNSSPLKLFSSIGVFMRCSVIGAAAMLTVGSAQALDFQLVSHIGDNYSYTLTYGPNDNMWYVENGNVHATIQLSGLFGVTSVFGPLDNDFPSGSLHDGQLKWTGSVLSGGSVVRFTMPEEDVGTGNFGSDMHVIGFTLVAPHTSAIDKIVLDTNGFYSGHTLADRDVHMLISGPGVPAVPEPSAYAMMIAGILGIGMMLRRRRLC</sequence>
<dbReference type="NCBIfam" id="TIGR02595">
    <property type="entry name" value="PEP_CTERM"/>
    <property type="match status" value="1"/>
</dbReference>
<keyword evidence="5" id="KW-1185">Reference proteome</keyword>
<keyword evidence="2" id="KW-0732">Signal</keyword>
<dbReference type="Pfam" id="PF07589">
    <property type="entry name" value="PEP-CTERM"/>
    <property type="match status" value="1"/>
</dbReference>
<protein>
    <submittedName>
        <fullName evidence="4">PEP-CTERM protein-sorting domain-containing protein</fullName>
    </submittedName>
</protein>
<evidence type="ECO:0000256" key="2">
    <source>
        <dbReference type="SAM" id="SignalP"/>
    </source>
</evidence>
<evidence type="ECO:0000256" key="1">
    <source>
        <dbReference type="SAM" id="Phobius"/>
    </source>
</evidence>
<keyword evidence="1" id="KW-1133">Transmembrane helix</keyword>
<dbReference type="RefSeq" id="WP_090321572.1">
    <property type="nucleotide sequence ID" value="NZ_FNOE01000029.1"/>
</dbReference>
<accession>A0A1H8TLX7</accession>
<organism evidence="4 5">
    <name type="scientific">Nitrosomonas oligotropha</name>
    <dbReference type="NCBI Taxonomy" id="42354"/>
    <lineage>
        <taxon>Bacteria</taxon>
        <taxon>Pseudomonadati</taxon>
        <taxon>Pseudomonadota</taxon>
        <taxon>Betaproteobacteria</taxon>
        <taxon>Nitrosomonadales</taxon>
        <taxon>Nitrosomonadaceae</taxon>
        <taxon>Nitrosomonas</taxon>
    </lineage>
</organism>
<dbReference type="Proteomes" id="UP000198814">
    <property type="component" value="Unassembled WGS sequence"/>
</dbReference>
<feature type="transmembrane region" description="Helical" evidence="1">
    <location>
        <begin position="189"/>
        <end position="206"/>
    </location>
</feature>
<name>A0A1H8TLX7_9PROT</name>
<keyword evidence="1" id="KW-0472">Membrane</keyword>
<feature type="signal peptide" evidence="2">
    <location>
        <begin position="1"/>
        <end position="41"/>
    </location>
</feature>
<dbReference type="InterPro" id="IPR013424">
    <property type="entry name" value="Ice-binding_C"/>
</dbReference>
<proteinExistence type="predicted"/>
<reference evidence="5" key="1">
    <citation type="submission" date="2016-10" db="EMBL/GenBank/DDBJ databases">
        <authorList>
            <person name="Varghese N."/>
            <person name="Submissions S."/>
        </authorList>
    </citation>
    <scope>NUCLEOTIDE SEQUENCE [LARGE SCALE GENOMIC DNA]</scope>
    <source>
        <strain evidence="5">Nm76</strain>
    </source>
</reference>
<feature type="chain" id="PRO_5011582620" evidence="2">
    <location>
        <begin position="42"/>
        <end position="212"/>
    </location>
</feature>
<dbReference type="AlphaFoldDB" id="A0A1H8TLX7"/>
<feature type="domain" description="Ice-binding protein C-terminal" evidence="3">
    <location>
        <begin position="185"/>
        <end position="209"/>
    </location>
</feature>
<evidence type="ECO:0000313" key="4">
    <source>
        <dbReference type="EMBL" id="SEO91962.1"/>
    </source>
</evidence>
<dbReference type="EMBL" id="FODO01000026">
    <property type="protein sequence ID" value="SEO91962.1"/>
    <property type="molecule type" value="Genomic_DNA"/>
</dbReference>